<keyword evidence="4" id="KW-0472">Membrane</keyword>
<organism evidence="6 7">
    <name type="scientific">Clostridium saudiense</name>
    <dbReference type="NCBI Taxonomy" id="1414720"/>
    <lineage>
        <taxon>Bacteria</taxon>
        <taxon>Bacillati</taxon>
        <taxon>Bacillota</taxon>
        <taxon>Clostridia</taxon>
        <taxon>Eubacteriales</taxon>
        <taxon>Clostridiaceae</taxon>
        <taxon>Clostridium</taxon>
    </lineage>
</organism>
<dbReference type="EC" id="2.7.13.3" evidence="2"/>
<dbReference type="Pfam" id="PF00512">
    <property type="entry name" value="HisKA"/>
    <property type="match status" value="1"/>
</dbReference>
<keyword evidence="3" id="KW-0597">Phosphoprotein</keyword>
<feature type="domain" description="Signal transduction histidine kinase dimerisation/phosphoacceptor" evidence="5">
    <location>
        <begin position="400"/>
        <end position="471"/>
    </location>
</feature>
<evidence type="ECO:0000256" key="2">
    <source>
        <dbReference type="ARBA" id="ARBA00012438"/>
    </source>
</evidence>
<reference evidence="6 7" key="1">
    <citation type="journal article" date="2021" name="Sci. Rep.">
        <title>The distribution of antibiotic resistance genes in chicken gut microbiota commensals.</title>
        <authorList>
            <person name="Juricova H."/>
            <person name="Matiasovicova J."/>
            <person name="Kubasova T."/>
            <person name="Cejkova D."/>
            <person name="Rychlik I."/>
        </authorList>
    </citation>
    <scope>NUCLEOTIDE SEQUENCE [LARGE SCALE GENOMIC DNA]</scope>
    <source>
        <strain evidence="6 7">An435</strain>
    </source>
</reference>
<dbReference type="PANTHER" id="PTHR43547:SF2">
    <property type="entry name" value="HYBRID SIGNAL TRANSDUCTION HISTIDINE KINASE C"/>
    <property type="match status" value="1"/>
</dbReference>
<feature type="transmembrane region" description="Helical" evidence="4">
    <location>
        <begin position="239"/>
        <end position="264"/>
    </location>
</feature>
<feature type="transmembrane region" description="Helical" evidence="4">
    <location>
        <begin position="52"/>
        <end position="73"/>
    </location>
</feature>
<keyword evidence="7" id="KW-1185">Reference proteome</keyword>
<dbReference type="InterPro" id="IPR036097">
    <property type="entry name" value="HisK_dim/P_sf"/>
</dbReference>
<dbReference type="Gene3D" id="1.10.287.130">
    <property type="match status" value="1"/>
</dbReference>
<evidence type="ECO:0000256" key="4">
    <source>
        <dbReference type="SAM" id="Phobius"/>
    </source>
</evidence>
<dbReference type="GO" id="GO:0016301">
    <property type="term" value="F:kinase activity"/>
    <property type="evidence" value="ECO:0007669"/>
    <property type="project" value="UniProtKB-KW"/>
</dbReference>
<protein>
    <recommendedName>
        <fullName evidence="2">histidine kinase</fullName>
        <ecNumber evidence="2">2.7.13.3</ecNumber>
    </recommendedName>
</protein>
<keyword evidence="4" id="KW-1133">Transmembrane helix</keyword>
<keyword evidence="6" id="KW-0418">Kinase</keyword>
<dbReference type="SMART" id="SM00388">
    <property type="entry name" value="HisKA"/>
    <property type="match status" value="1"/>
</dbReference>
<dbReference type="InterPro" id="IPR003661">
    <property type="entry name" value="HisK_dim/P_dom"/>
</dbReference>
<dbReference type="EMBL" id="JACJLL010000032">
    <property type="protein sequence ID" value="MBM6819073.1"/>
    <property type="molecule type" value="Genomic_DNA"/>
</dbReference>
<feature type="transmembrane region" description="Helical" evidence="4">
    <location>
        <begin position="178"/>
        <end position="195"/>
    </location>
</feature>
<evidence type="ECO:0000313" key="6">
    <source>
        <dbReference type="EMBL" id="MBM6819073.1"/>
    </source>
</evidence>
<feature type="transmembrane region" description="Helical" evidence="4">
    <location>
        <begin position="21"/>
        <end position="40"/>
    </location>
</feature>
<keyword evidence="6" id="KW-0808">Transferase</keyword>
<feature type="transmembrane region" description="Helical" evidence="4">
    <location>
        <begin position="144"/>
        <end position="163"/>
    </location>
</feature>
<gene>
    <name evidence="6" type="ORF">H6A19_06930</name>
</gene>
<evidence type="ECO:0000313" key="7">
    <source>
        <dbReference type="Proteomes" id="UP000767334"/>
    </source>
</evidence>
<feature type="transmembrane region" description="Helical" evidence="4">
    <location>
        <begin position="80"/>
        <end position="100"/>
    </location>
</feature>
<name>A0ABS2FET4_9CLOT</name>
<proteinExistence type="predicted"/>
<dbReference type="RefSeq" id="WP_204572159.1">
    <property type="nucleotide sequence ID" value="NZ_JACJLL010000032.1"/>
</dbReference>
<dbReference type="SUPFAM" id="SSF47384">
    <property type="entry name" value="Homodimeric domain of signal transducing histidine kinase"/>
    <property type="match status" value="1"/>
</dbReference>
<comment type="catalytic activity">
    <reaction evidence="1">
        <text>ATP + protein L-histidine = ADP + protein N-phospho-L-histidine.</text>
        <dbReference type="EC" id="2.7.13.3"/>
    </reaction>
</comment>
<feature type="transmembrane region" description="Helical" evidence="4">
    <location>
        <begin position="112"/>
        <end position="132"/>
    </location>
</feature>
<accession>A0ABS2FET4</accession>
<comment type="caution">
    <text evidence="6">The sequence shown here is derived from an EMBL/GenBank/DDBJ whole genome shotgun (WGS) entry which is preliminary data.</text>
</comment>
<evidence type="ECO:0000256" key="1">
    <source>
        <dbReference type="ARBA" id="ARBA00000085"/>
    </source>
</evidence>
<dbReference type="CDD" id="cd00082">
    <property type="entry name" value="HisKA"/>
    <property type="match status" value="1"/>
</dbReference>
<sequence length="520" mass="60636">MYTQIFEEDIRKKQSKKILNCIFTIGIIVISIFIIRIFMIHDDKNYMYSSVIFVKQVNGLIAMISIIGCLVLYKKTKDSIVFTLLLVYVGLSIATLTGQFDYYTFLSNKFRVSNYISISTSFLTIIILFIAIKPNSKLHKLINRYKLQSFIFVVLYSIVGWEIEKKEFIGEFFSNKSIFISYIFFIFTVYVIIALKLLLTCIKEIKIILGTFSVSLLLVAIKLLYIIHGARYNSWNMKLTSALITYIAFLVVIIGSIIELYLLYRETNYLNKELSKFYNLANNNKHSYIFICDKNCNVSFMNNKIREDYDYKINKEQFKQELLKISLSEEKREIIRKELADKSNWRGIVNTLKKDSIVDCSIQLIKPNEEESQMLVSYIDMSETIKLQSEIEAHKINDVKKSEFISTLSHELKTPLNIFYSIIQLLDKTKSIGVKEFREAYDKYSDSLKLNIKRMLRLINNIVDSTRIDTGVFKAEFGNYEVVSIIEDIVMSTVPFAKSKNISIEFDTNIEEHFIKCDLL</sequence>
<evidence type="ECO:0000256" key="3">
    <source>
        <dbReference type="ARBA" id="ARBA00022553"/>
    </source>
</evidence>
<keyword evidence="4" id="KW-0812">Transmembrane</keyword>
<feature type="transmembrane region" description="Helical" evidence="4">
    <location>
        <begin position="207"/>
        <end position="227"/>
    </location>
</feature>
<dbReference type="Proteomes" id="UP000767334">
    <property type="component" value="Unassembled WGS sequence"/>
</dbReference>
<dbReference type="PANTHER" id="PTHR43547">
    <property type="entry name" value="TWO-COMPONENT HISTIDINE KINASE"/>
    <property type="match status" value="1"/>
</dbReference>
<evidence type="ECO:0000259" key="5">
    <source>
        <dbReference type="SMART" id="SM00388"/>
    </source>
</evidence>